<protein>
    <submittedName>
        <fullName evidence="2">Uncharacterized protein</fullName>
    </submittedName>
</protein>
<accession>A0A5N5N0Q3</accession>
<proteinExistence type="predicted"/>
<dbReference type="PANTHER" id="PTHR47273">
    <property type="entry name" value="EXPRESSED PROTEIN"/>
    <property type="match status" value="1"/>
</dbReference>
<dbReference type="EMBL" id="VDCV01000004">
    <property type="protein sequence ID" value="KAB5561025.1"/>
    <property type="molecule type" value="Genomic_DNA"/>
</dbReference>
<dbReference type="PANTHER" id="PTHR47273:SF4">
    <property type="entry name" value="EXPRESSED PROTEIN"/>
    <property type="match status" value="1"/>
</dbReference>
<sequence length="370" mass="40014">MNAIKMLDGFTFSNLSEASHGEKLPSAVVVGTVYCDTCFQEDFSRNSHFISGAHVAVECKDEKSRPSFREEAKTDEHGEFKVHLPFSVTKHVKKIQRCSVELLSSSEPFCAVASTATSSSLRLKSRKEGTHIFSAGFFTFKPEKQPFICNQKPRTGNSREFSSRKASLPPVDNPTFPSPLQDPKIPGLPPVNQNLPPLPPLPLIPGLPPLPPLPPLPLIPGVLPPLPPLPPLPGIPILPPVPADTKKTKTTESLKSTTLPDEKAVHHTNQFGFPTPPLFPPIIQPPPLFPPILQPPPLFPPILQPPPLFPPVLPPNPLQPSPKPFLPLPPIPGLTPPPPPPFSFIPPLPPFPPLIPGIPPASSSSQKKSP</sequence>
<dbReference type="AlphaFoldDB" id="A0A5N5N0Q3"/>
<keyword evidence="3" id="KW-1185">Reference proteome</keyword>
<comment type="caution">
    <text evidence="2">The sequence shown here is derived from an EMBL/GenBank/DDBJ whole genome shotgun (WGS) entry which is preliminary data.</text>
</comment>
<feature type="region of interest" description="Disordered" evidence="1">
    <location>
        <begin position="148"/>
        <end position="175"/>
    </location>
</feature>
<dbReference type="Proteomes" id="UP000326939">
    <property type="component" value="Chromosome 4"/>
</dbReference>
<organism evidence="2 3">
    <name type="scientific">Salix brachista</name>
    <dbReference type="NCBI Taxonomy" id="2182728"/>
    <lineage>
        <taxon>Eukaryota</taxon>
        <taxon>Viridiplantae</taxon>
        <taxon>Streptophyta</taxon>
        <taxon>Embryophyta</taxon>
        <taxon>Tracheophyta</taxon>
        <taxon>Spermatophyta</taxon>
        <taxon>Magnoliopsida</taxon>
        <taxon>eudicotyledons</taxon>
        <taxon>Gunneridae</taxon>
        <taxon>Pentapetalae</taxon>
        <taxon>rosids</taxon>
        <taxon>fabids</taxon>
        <taxon>Malpighiales</taxon>
        <taxon>Salicaceae</taxon>
        <taxon>Saliceae</taxon>
        <taxon>Salix</taxon>
    </lineage>
</organism>
<evidence type="ECO:0000313" key="2">
    <source>
        <dbReference type="EMBL" id="KAB5561025.1"/>
    </source>
</evidence>
<evidence type="ECO:0000256" key="1">
    <source>
        <dbReference type="SAM" id="MobiDB-lite"/>
    </source>
</evidence>
<gene>
    <name evidence="2" type="ORF">DKX38_005982</name>
</gene>
<feature type="region of interest" description="Disordered" evidence="1">
    <location>
        <begin position="310"/>
        <end position="348"/>
    </location>
</feature>
<dbReference type="Pfam" id="PF01190">
    <property type="entry name" value="Pollen_Ole_e_1"/>
    <property type="match status" value="1"/>
</dbReference>
<reference evidence="3" key="1">
    <citation type="journal article" date="2019" name="Gigascience">
        <title>De novo genome assembly of the endangered Acer yangbiense, a plant species with extremely small populations endemic to Yunnan Province, China.</title>
        <authorList>
            <person name="Yang J."/>
            <person name="Wariss H.M."/>
            <person name="Tao L."/>
            <person name="Zhang R."/>
            <person name="Yun Q."/>
            <person name="Hollingsworth P."/>
            <person name="Dao Z."/>
            <person name="Luo G."/>
            <person name="Guo H."/>
            <person name="Ma Y."/>
            <person name="Sun W."/>
        </authorList>
    </citation>
    <scope>NUCLEOTIDE SEQUENCE [LARGE SCALE GENOMIC DNA]</scope>
    <source>
        <strain evidence="3">cv. br00</strain>
    </source>
</reference>
<evidence type="ECO:0000313" key="3">
    <source>
        <dbReference type="Proteomes" id="UP000326939"/>
    </source>
</evidence>
<name>A0A5N5N0Q3_9ROSI</name>